<accession>A0ABS2RQW1</accession>
<evidence type="ECO:0000259" key="5">
    <source>
        <dbReference type="Pfam" id="PF13649"/>
    </source>
</evidence>
<organism evidence="6 7">
    <name type="scientific">Curtobacterium luteum</name>
    <dbReference type="NCBI Taxonomy" id="33881"/>
    <lineage>
        <taxon>Bacteria</taxon>
        <taxon>Bacillati</taxon>
        <taxon>Actinomycetota</taxon>
        <taxon>Actinomycetes</taxon>
        <taxon>Micrococcales</taxon>
        <taxon>Microbacteriaceae</taxon>
        <taxon>Curtobacterium</taxon>
    </lineage>
</organism>
<evidence type="ECO:0000259" key="4">
    <source>
        <dbReference type="Pfam" id="PF07853"/>
    </source>
</evidence>
<feature type="compositionally biased region" description="Low complexity" evidence="2">
    <location>
        <begin position="256"/>
        <end position="275"/>
    </location>
</feature>
<gene>
    <name evidence="6" type="ORF">JOE58_000329</name>
</gene>
<evidence type="ECO:0000256" key="2">
    <source>
        <dbReference type="SAM" id="MobiDB-lite"/>
    </source>
</evidence>
<dbReference type="Gene3D" id="3.40.50.150">
    <property type="entry name" value="Vaccinia Virus protein VP39"/>
    <property type="match status" value="1"/>
</dbReference>
<dbReference type="RefSeq" id="WP_239533478.1">
    <property type="nucleotide sequence ID" value="NZ_JABMCD010000064.1"/>
</dbReference>
<dbReference type="InterPro" id="IPR041698">
    <property type="entry name" value="Methyltransf_25"/>
</dbReference>
<feature type="region of interest" description="Disordered" evidence="2">
    <location>
        <begin position="256"/>
        <end position="359"/>
    </location>
</feature>
<reference evidence="6 7" key="1">
    <citation type="submission" date="2021-01" db="EMBL/GenBank/DDBJ databases">
        <title>Sequencing the genomes of 1000 actinobacteria strains.</title>
        <authorList>
            <person name="Klenk H.-P."/>
        </authorList>
    </citation>
    <scope>NUCLEOTIDE SEQUENCE [LARGE SCALE GENOMIC DNA]</scope>
    <source>
        <strain evidence="6 7">DSM 20542</strain>
    </source>
</reference>
<evidence type="ECO:0000256" key="1">
    <source>
        <dbReference type="ARBA" id="ARBA00022679"/>
    </source>
</evidence>
<proteinExistence type="predicted"/>
<dbReference type="PANTHER" id="PTHR43861">
    <property type="entry name" value="TRANS-ACONITATE 2-METHYLTRANSFERASE-RELATED"/>
    <property type="match status" value="1"/>
</dbReference>
<feature type="transmembrane region" description="Helical" evidence="3">
    <location>
        <begin position="59"/>
        <end position="78"/>
    </location>
</feature>
<dbReference type="PANTHER" id="PTHR43861:SF3">
    <property type="entry name" value="PUTATIVE (AFU_ORTHOLOGUE AFUA_2G14390)-RELATED"/>
    <property type="match status" value="1"/>
</dbReference>
<keyword evidence="1" id="KW-0808">Transferase</keyword>
<feature type="transmembrane region" description="Helical" evidence="3">
    <location>
        <begin position="201"/>
        <end position="221"/>
    </location>
</feature>
<dbReference type="GO" id="GO:0008168">
    <property type="term" value="F:methyltransferase activity"/>
    <property type="evidence" value="ECO:0007669"/>
    <property type="project" value="UniProtKB-KW"/>
</dbReference>
<keyword evidence="3" id="KW-0472">Membrane</keyword>
<dbReference type="InterPro" id="IPR029063">
    <property type="entry name" value="SAM-dependent_MTases_sf"/>
</dbReference>
<sequence length="564" mass="58529">MTTARTTTGMRLAAMAPSTVALGALAVAGAVTAPQLPSLVATHFGADGRADGFGSPWPFFWIALAVCAASTLTTVLALRSRDRRTGALLVLVASLLGPVLATAWIVTGTLALTGADRFSPWWTLLFLAVGVAAAAISVPPVWRSAPPVPVRSAPSLDVASGARVAWRSHVGSTWFIVMGIAVIVLGVVTAVWTTVTSSGSAVVSGAVLLVAGLAVLVLARVEVTVDRRGLRVTSTGTRIPIMRVPLERIESCGWGRSPRASGAAGATASRVGASRTSPAPGPGSWSGCGAAAPAWSRSRTPSAGRRHSGRCSRKRQPDDSARPRPARLPFRRRSLPGTGPTGWSGVVHEHDLANTPTSGADARSWWEARYAERDGVWSGRVNAVLATVAAGVPVGRALDLGCGEGGDVVWLAEHGWTTLGIDLSVTALTRASAAAVGAGVEERTAFVAADLASWDTSARFDLVTASFLQSWPVEIPRADILRAAAGFVAPGGHLLVTAHAAPPHGGVSEEMRAYRFPTPEDDLAALRLDAGWDVLEAAGRPRTATGPDGHEHHTVDSVVLVRRH</sequence>
<evidence type="ECO:0000313" key="6">
    <source>
        <dbReference type="EMBL" id="MBM7801078.1"/>
    </source>
</evidence>
<name>A0ABS2RQW1_9MICO</name>
<dbReference type="Pfam" id="PF07853">
    <property type="entry name" value="DUF1648"/>
    <property type="match status" value="1"/>
</dbReference>
<dbReference type="GO" id="GO:0032259">
    <property type="term" value="P:methylation"/>
    <property type="evidence" value="ECO:0007669"/>
    <property type="project" value="UniProtKB-KW"/>
</dbReference>
<feature type="transmembrane region" description="Helical" evidence="3">
    <location>
        <begin position="85"/>
        <end position="106"/>
    </location>
</feature>
<feature type="domain" description="Methyltransferase" evidence="5">
    <location>
        <begin position="398"/>
        <end position="492"/>
    </location>
</feature>
<feature type="region of interest" description="Disordered" evidence="2">
    <location>
        <begin position="541"/>
        <end position="564"/>
    </location>
</feature>
<dbReference type="Pfam" id="PF13649">
    <property type="entry name" value="Methyltransf_25"/>
    <property type="match status" value="1"/>
</dbReference>
<evidence type="ECO:0000256" key="3">
    <source>
        <dbReference type="SAM" id="Phobius"/>
    </source>
</evidence>
<dbReference type="InterPro" id="IPR012867">
    <property type="entry name" value="DUF1648"/>
</dbReference>
<dbReference type="SUPFAM" id="SSF53335">
    <property type="entry name" value="S-adenosyl-L-methionine-dependent methyltransferases"/>
    <property type="match status" value="1"/>
</dbReference>
<keyword evidence="7" id="KW-1185">Reference proteome</keyword>
<feature type="compositionally biased region" description="Basic residues" evidence="2">
    <location>
        <begin position="304"/>
        <end position="314"/>
    </location>
</feature>
<feature type="transmembrane region" description="Helical" evidence="3">
    <location>
        <begin position="121"/>
        <end position="142"/>
    </location>
</feature>
<dbReference type="Proteomes" id="UP000746584">
    <property type="component" value="Unassembled WGS sequence"/>
</dbReference>
<comment type="caution">
    <text evidence="6">The sequence shown here is derived from an EMBL/GenBank/DDBJ whole genome shotgun (WGS) entry which is preliminary data.</text>
</comment>
<keyword evidence="3" id="KW-0812">Transmembrane</keyword>
<evidence type="ECO:0000313" key="7">
    <source>
        <dbReference type="Proteomes" id="UP000746584"/>
    </source>
</evidence>
<feature type="domain" description="DUF1648" evidence="4">
    <location>
        <begin position="23"/>
        <end position="64"/>
    </location>
</feature>
<keyword evidence="6" id="KW-0489">Methyltransferase</keyword>
<dbReference type="EMBL" id="JAFBCG010000001">
    <property type="protein sequence ID" value="MBM7801078.1"/>
    <property type="molecule type" value="Genomic_DNA"/>
</dbReference>
<keyword evidence="3" id="KW-1133">Transmembrane helix</keyword>
<feature type="transmembrane region" description="Helical" evidence="3">
    <location>
        <begin position="173"/>
        <end position="195"/>
    </location>
</feature>
<dbReference type="CDD" id="cd02440">
    <property type="entry name" value="AdoMet_MTases"/>
    <property type="match status" value="1"/>
</dbReference>
<protein>
    <submittedName>
        <fullName evidence="6">SAM-dependent methyltransferase/uncharacterized membrane protein HdeD (DUF308 family)</fullName>
    </submittedName>
</protein>